<evidence type="ECO:0000256" key="2">
    <source>
        <dbReference type="SAM" id="Phobius"/>
    </source>
</evidence>
<feature type="non-terminal residue" evidence="3">
    <location>
        <position position="102"/>
    </location>
</feature>
<keyword evidence="2" id="KW-0472">Membrane</keyword>
<protein>
    <submittedName>
        <fullName evidence="3">Putative transmembrane protein</fullName>
    </submittedName>
</protein>
<dbReference type="EMBL" id="AFYV02002916">
    <property type="protein sequence ID" value="KFG57203.1"/>
    <property type="molecule type" value="Genomic_DNA"/>
</dbReference>
<evidence type="ECO:0000313" key="4">
    <source>
        <dbReference type="Proteomes" id="UP000028834"/>
    </source>
</evidence>
<dbReference type="AlphaFoldDB" id="A0A086LKN5"/>
<evidence type="ECO:0000256" key="1">
    <source>
        <dbReference type="SAM" id="MobiDB-lite"/>
    </source>
</evidence>
<dbReference type="Proteomes" id="UP000028834">
    <property type="component" value="Unassembled WGS sequence"/>
</dbReference>
<feature type="transmembrane region" description="Helical" evidence="2">
    <location>
        <begin position="7"/>
        <end position="26"/>
    </location>
</feature>
<evidence type="ECO:0000313" key="3">
    <source>
        <dbReference type="EMBL" id="KFG57203.1"/>
    </source>
</evidence>
<accession>A0A086LKN5</accession>
<feature type="compositionally biased region" description="Basic and acidic residues" evidence="1">
    <location>
        <begin position="88"/>
        <end position="102"/>
    </location>
</feature>
<proteinExistence type="predicted"/>
<sequence length="102" mass="11378">MCSGVELKVDVVSITFCFYLYCYILYADFITGTQKPWSVAWALWLAVFLISDWLSIAAVTKGTCPSSVPRDRPSSDSSSATYWTTTKAHPDGKRQVRGKISE</sequence>
<name>A0A086LKN5_TOXGO</name>
<comment type="caution">
    <text evidence="3">The sequence shown here is derived from an EMBL/GenBank/DDBJ whole genome shotgun (WGS) entry which is preliminary data.</text>
</comment>
<keyword evidence="2" id="KW-1133">Transmembrane helix</keyword>
<keyword evidence="2 3" id="KW-0812">Transmembrane</keyword>
<organism evidence="3 4">
    <name type="scientific">Toxoplasma gondii RUB</name>
    <dbReference type="NCBI Taxonomy" id="935652"/>
    <lineage>
        <taxon>Eukaryota</taxon>
        <taxon>Sar</taxon>
        <taxon>Alveolata</taxon>
        <taxon>Apicomplexa</taxon>
        <taxon>Conoidasida</taxon>
        <taxon>Coccidia</taxon>
        <taxon>Eucoccidiorida</taxon>
        <taxon>Eimeriorina</taxon>
        <taxon>Sarcocystidae</taxon>
        <taxon>Toxoplasma</taxon>
    </lineage>
</organism>
<gene>
    <name evidence="3" type="ORF">TGRUB_264182</name>
</gene>
<reference evidence="3 4" key="1">
    <citation type="submission" date="2014-05" db="EMBL/GenBank/DDBJ databases">
        <authorList>
            <person name="Sibley D."/>
            <person name="Venepally P."/>
            <person name="Karamycheva S."/>
            <person name="Hadjithomas M."/>
            <person name="Khan A."/>
            <person name="Brunk B."/>
            <person name="Roos D."/>
            <person name="Caler E."/>
            <person name="Lorenzi H."/>
        </authorList>
    </citation>
    <scope>NUCLEOTIDE SEQUENCE [LARGE SCALE GENOMIC DNA]</scope>
    <source>
        <strain evidence="3 4">RUB</strain>
    </source>
</reference>
<feature type="region of interest" description="Disordered" evidence="1">
    <location>
        <begin position="62"/>
        <end position="102"/>
    </location>
</feature>
<dbReference type="VEuPathDB" id="ToxoDB:TGRUB_264182"/>
<feature type="transmembrane region" description="Helical" evidence="2">
    <location>
        <begin position="38"/>
        <end position="60"/>
    </location>
</feature>